<evidence type="ECO:0000313" key="1">
    <source>
        <dbReference type="EMBL" id="MSU88976.1"/>
    </source>
</evidence>
<gene>
    <name evidence="1" type="ORF">GE300_04970</name>
</gene>
<dbReference type="InterPro" id="IPR018697">
    <property type="entry name" value="DUF2199"/>
</dbReference>
<reference evidence="1 2" key="1">
    <citation type="submission" date="2019-10" db="EMBL/GenBank/DDBJ databases">
        <title>Cognatihalovulum marinum gen. nov. sp. nov., a new member of the family Rhodobacteraceae isolated from deep seawater of the Northwest Indian Ocean.</title>
        <authorList>
            <person name="Ruan C."/>
            <person name="Wang J."/>
            <person name="Zheng X."/>
            <person name="Song L."/>
            <person name="Zhu Y."/>
            <person name="Huang Y."/>
            <person name="Lu Z."/>
            <person name="Du W."/>
            <person name="Huang L."/>
            <person name="Dai X."/>
        </authorList>
    </citation>
    <scope>NUCLEOTIDE SEQUENCE [LARGE SCALE GENOMIC DNA]</scope>
    <source>
        <strain evidence="1 2">2CG4</strain>
    </source>
</reference>
<dbReference type="Pfam" id="PF09965">
    <property type="entry name" value="DUF2199"/>
    <property type="match status" value="1"/>
</dbReference>
<organism evidence="1 2">
    <name type="scientific">Halovulum marinum</name>
    <dbReference type="NCBI Taxonomy" id="2662447"/>
    <lineage>
        <taxon>Bacteria</taxon>
        <taxon>Pseudomonadati</taxon>
        <taxon>Pseudomonadota</taxon>
        <taxon>Alphaproteobacteria</taxon>
        <taxon>Rhodobacterales</taxon>
        <taxon>Paracoccaceae</taxon>
        <taxon>Halovulum</taxon>
    </lineage>
</organism>
<keyword evidence="2" id="KW-1185">Reference proteome</keyword>
<comment type="caution">
    <text evidence="1">The sequence shown here is derived from an EMBL/GenBank/DDBJ whole genome shotgun (WGS) entry which is preliminary data.</text>
</comment>
<name>A0A6L5YXB2_9RHOB</name>
<dbReference type="Proteomes" id="UP000474957">
    <property type="component" value="Unassembled WGS sequence"/>
</dbReference>
<accession>A0A6L5YXB2</accession>
<dbReference type="EMBL" id="WIND01000002">
    <property type="protein sequence ID" value="MSU88976.1"/>
    <property type="molecule type" value="Genomic_DNA"/>
</dbReference>
<evidence type="ECO:0000313" key="2">
    <source>
        <dbReference type="Proteomes" id="UP000474957"/>
    </source>
</evidence>
<dbReference type="RefSeq" id="WP_154445439.1">
    <property type="nucleotide sequence ID" value="NZ_WIND01000002.1"/>
</dbReference>
<proteinExistence type="predicted"/>
<dbReference type="AlphaFoldDB" id="A0A6L5YXB2"/>
<sequence>MSDLAQDPRWRRFTDAGYTCACCGRGFAGPMDIGFGAPAAWPHGLRGDRAELEVDADRLTADACILGDDRFVRTVLILPIPGTDETFAYGPWASVHADSFEAALAGQGFAGCFAWLANRLPGWDTDAPLPCNLLPGPTGERPRLEVHASSGHPLAQAQRDGISFDRLLDLYGAAGHDLRPHLTDPD</sequence>
<protein>
    <submittedName>
        <fullName evidence="1">DUF2199 domain-containing protein</fullName>
    </submittedName>
</protein>